<dbReference type="EMBL" id="CAMXCT030001875">
    <property type="protein sequence ID" value="CAL4781098.1"/>
    <property type="molecule type" value="Genomic_DNA"/>
</dbReference>
<dbReference type="SUPFAM" id="SSF53448">
    <property type="entry name" value="Nucleotide-diphospho-sugar transferases"/>
    <property type="match status" value="1"/>
</dbReference>
<feature type="non-terminal residue" evidence="1">
    <location>
        <position position="266"/>
    </location>
</feature>
<comment type="caution">
    <text evidence="1">The sequence shown here is derived from an EMBL/GenBank/DDBJ whole genome shotgun (WGS) entry which is preliminary data.</text>
</comment>
<dbReference type="EMBL" id="CAMXCT020001875">
    <property type="protein sequence ID" value="CAL1147161.1"/>
    <property type="molecule type" value="Genomic_DNA"/>
</dbReference>
<dbReference type="Gene3D" id="3.90.550.10">
    <property type="entry name" value="Spore Coat Polysaccharide Biosynthesis Protein SpsA, Chain A"/>
    <property type="match status" value="1"/>
</dbReference>
<dbReference type="InterPro" id="IPR029044">
    <property type="entry name" value="Nucleotide-diphossugar_trans"/>
</dbReference>
<protein>
    <submittedName>
        <fullName evidence="2">Glycogenin</fullName>
    </submittedName>
</protein>
<reference evidence="2 3" key="2">
    <citation type="submission" date="2024-05" db="EMBL/GenBank/DDBJ databases">
        <authorList>
            <person name="Chen Y."/>
            <person name="Shah S."/>
            <person name="Dougan E. K."/>
            <person name="Thang M."/>
            <person name="Chan C."/>
        </authorList>
    </citation>
    <scope>NUCLEOTIDE SEQUENCE [LARGE SCALE GENOMIC DNA]</scope>
</reference>
<evidence type="ECO:0000313" key="3">
    <source>
        <dbReference type="Proteomes" id="UP001152797"/>
    </source>
</evidence>
<dbReference type="InterPro" id="IPR050587">
    <property type="entry name" value="GNT1/Glycosyltrans_8"/>
</dbReference>
<dbReference type="Proteomes" id="UP001152797">
    <property type="component" value="Unassembled WGS sequence"/>
</dbReference>
<organism evidence="1">
    <name type="scientific">Cladocopium goreaui</name>
    <dbReference type="NCBI Taxonomy" id="2562237"/>
    <lineage>
        <taxon>Eukaryota</taxon>
        <taxon>Sar</taxon>
        <taxon>Alveolata</taxon>
        <taxon>Dinophyceae</taxon>
        <taxon>Suessiales</taxon>
        <taxon>Symbiodiniaceae</taxon>
        <taxon>Cladocopium</taxon>
    </lineage>
</organism>
<gene>
    <name evidence="1" type="ORF">C1SCF055_LOCUS20499</name>
</gene>
<sequence>RSLKVGRFDAMNEELVSELSGWSANEAILLQLRDPVSNLSTRPMLAALPEVPGVPTNSQASTTCVHCRLPLKFQVSAEMAGKAAQVNGRDNATASAETNGKGFAYATLLYGMGVEYFLGALVLGWSLQANGCQETRLLLYTEDVPEVFLDALQVYWTLHQVEYLHSDPSLYVDKDRSRFQAVFTKIQVLSCTDYSKVLMMDLDMLVRGNLDELFQLRAPAALKRCSGREQPDHGCDYVSEDFYKAQAADVSAVTKTNWNSIHARWQ</sequence>
<keyword evidence="3" id="KW-1185">Reference proteome</keyword>
<evidence type="ECO:0000313" key="1">
    <source>
        <dbReference type="EMBL" id="CAI3993786.1"/>
    </source>
</evidence>
<reference evidence="1" key="1">
    <citation type="submission" date="2022-10" db="EMBL/GenBank/DDBJ databases">
        <authorList>
            <person name="Chen Y."/>
            <person name="Dougan E. K."/>
            <person name="Chan C."/>
            <person name="Rhodes N."/>
            <person name="Thang M."/>
        </authorList>
    </citation>
    <scope>NUCLEOTIDE SEQUENCE</scope>
</reference>
<dbReference type="EMBL" id="CAMXCT010001875">
    <property type="protein sequence ID" value="CAI3993786.1"/>
    <property type="molecule type" value="Genomic_DNA"/>
</dbReference>
<name>A0A9P1FZE2_9DINO</name>
<proteinExistence type="predicted"/>
<dbReference type="PANTHER" id="PTHR11183">
    <property type="entry name" value="GLYCOGENIN SUBFAMILY MEMBER"/>
    <property type="match status" value="1"/>
</dbReference>
<evidence type="ECO:0000313" key="2">
    <source>
        <dbReference type="EMBL" id="CAL4781098.1"/>
    </source>
</evidence>
<dbReference type="AlphaFoldDB" id="A0A9P1FZE2"/>
<accession>A0A9P1FZE2</accession>
<dbReference type="OrthoDB" id="411943at2759"/>